<gene>
    <name evidence="3" type="ORF">JOC27_002250</name>
</gene>
<feature type="transmembrane region" description="Helical" evidence="1">
    <location>
        <begin position="73"/>
        <end position="92"/>
    </location>
</feature>
<accession>A0ABS2QAG2</accession>
<feature type="transmembrane region" description="Helical" evidence="1">
    <location>
        <begin position="235"/>
        <end position="265"/>
    </location>
</feature>
<evidence type="ECO:0000313" key="3">
    <source>
        <dbReference type="EMBL" id="MBM7658788.1"/>
    </source>
</evidence>
<keyword evidence="4" id="KW-1185">Reference proteome</keyword>
<protein>
    <recommendedName>
        <fullName evidence="2">Glycosyltransferase RgtA/B/C/D-like domain-containing protein</fullName>
    </recommendedName>
</protein>
<feature type="transmembrane region" description="Helical" evidence="1">
    <location>
        <begin position="39"/>
        <end position="61"/>
    </location>
</feature>
<keyword evidence="1" id="KW-0472">Membrane</keyword>
<dbReference type="Pfam" id="PF13231">
    <property type="entry name" value="PMT_2"/>
    <property type="match status" value="1"/>
</dbReference>
<evidence type="ECO:0000256" key="1">
    <source>
        <dbReference type="SAM" id="Phobius"/>
    </source>
</evidence>
<dbReference type="PROSITE" id="PS51257">
    <property type="entry name" value="PROKAR_LIPOPROTEIN"/>
    <property type="match status" value="1"/>
</dbReference>
<dbReference type="EMBL" id="JAFBEV010000023">
    <property type="protein sequence ID" value="MBM7658788.1"/>
    <property type="molecule type" value="Genomic_DNA"/>
</dbReference>
<keyword evidence="1" id="KW-1133">Transmembrane helix</keyword>
<feature type="transmembrane region" description="Helical" evidence="1">
    <location>
        <begin position="359"/>
        <end position="382"/>
    </location>
</feature>
<evidence type="ECO:0000259" key="2">
    <source>
        <dbReference type="Pfam" id="PF13231"/>
    </source>
</evidence>
<feature type="transmembrane region" description="Helical" evidence="1">
    <location>
        <begin position="7"/>
        <end position="33"/>
    </location>
</feature>
<organism evidence="3 4">
    <name type="scientific">Sporolactobacillus spathodeae</name>
    <dbReference type="NCBI Taxonomy" id="1465502"/>
    <lineage>
        <taxon>Bacteria</taxon>
        <taxon>Bacillati</taxon>
        <taxon>Bacillota</taxon>
        <taxon>Bacilli</taxon>
        <taxon>Bacillales</taxon>
        <taxon>Sporolactobacillaceae</taxon>
        <taxon>Sporolactobacillus</taxon>
    </lineage>
</organism>
<dbReference type="RefSeq" id="WP_205007341.1">
    <property type="nucleotide sequence ID" value="NZ_CBCRXA010000023.1"/>
</dbReference>
<reference evidence="3 4" key="1">
    <citation type="submission" date="2021-01" db="EMBL/GenBank/DDBJ databases">
        <title>Genomic Encyclopedia of Type Strains, Phase IV (KMG-IV): sequencing the most valuable type-strain genomes for metagenomic binning, comparative biology and taxonomic classification.</title>
        <authorList>
            <person name="Goeker M."/>
        </authorList>
    </citation>
    <scope>NUCLEOTIDE SEQUENCE [LARGE SCALE GENOMIC DNA]</scope>
    <source>
        <strain evidence="3 4">DSM 100968</strain>
    </source>
</reference>
<proteinExistence type="predicted"/>
<feature type="transmembrane region" description="Helical" evidence="1">
    <location>
        <begin position="402"/>
        <end position="424"/>
    </location>
</feature>
<keyword evidence="1" id="KW-0812">Transmembrane</keyword>
<dbReference type="InterPro" id="IPR038731">
    <property type="entry name" value="RgtA/B/C-like"/>
</dbReference>
<comment type="caution">
    <text evidence="3">The sequence shown here is derived from an EMBL/GenBank/DDBJ whole genome shotgun (WGS) entry which is preliminary data.</text>
</comment>
<evidence type="ECO:0000313" key="4">
    <source>
        <dbReference type="Proteomes" id="UP000823201"/>
    </source>
</evidence>
<feature type="transmembrane region" description="Helical" evidence="1">
    <location>
        <begin position="436"/>
        <end position="453"/>
    </location>
</feature>
<feature type="domain" description="Glycosyltransferase RgtA/B/C/D-like" evidence="2">
    <location>
        <begin position="140"/>
        <end position="284"/>
    </location>
</feature>
<feature type="transmembrane region" description="Helical" evidence="1">
    <location>
        <begin position="205"/>
        <end position="223"/>
    </location>
</feature>
<sequence length="730" mass="83900">MSLKHTLISLFQIAFAIGFAVILIMAACLPVLFANTGNLARLILSLIVLALLIFFLFAAFYRWLDRFVARGQKIIAAVLFGMIGIFELILIFKFHTISPPLIDGGHTYVEALYLLRHHHASGAAYFQIYPNNIPVTLLRYLLYRIFAIFHFQSYMIIDRLFCGGALFAGIYFLWKFIIRQFNLRSGNLFLAMALTSFPYFFYTLYFYTDTAIIMIPPLLILLWQKYSRTHRLRELILLGIALGLGCQIRQNLILFLPAVIIYWLVKAGWRKTILPFFVICGLLITCQMAMQQVERAYGYQPNPRLAMPTSHWLMLGLSADGGYNKADYKRTVREPTQEAKRATNWQVIRERMDRAGAGGLITLWGLKIARTWGMGAEGYYWYTEFTSHPSLAYTYLFGDRRVLVLFTIQAFYLVSLFLTLFSVVRFFRTRELTTNLLIQICLFGNLLFYTFIWEAEPRYSLLFSPYFLLSAVFGFHELRHQATHLRTILQHNDPSEKRLQAIKQWSSFSLLVLVLIFGELNQQDVTENRIVRDYRVNLPHVLGKKSAKVDATHQIGQTFQASKSFNRIRIAVKSKNGHGRYLITLRTPGNMQKLITTTDRLKSKHSLVLRVPLQQLPAGTSAQLNIQQLSGSPGASLHLKMNGRGFDLRDIYPHGTMTRNGRPVAKSDLQFQVYYQHMAPLIPETLYDLLLIIPEVLILITAASLAMESIRRPNGSLRSLLLKRKTNHQD</sequence>
<feature type="transmembrane region" description="Helical" evidence="1">
    <location>
        <begin position="141"/>
        <end position="174"/>
    </location>
</feature>
<dbReference type="Proteomes" id="UP000823201">
    <property type="component" value="Unassembled WGS sequence"/>
</dbReference>
<feature type="transmembrane region" description="Helical" evidence="1">
    <location>
        <begin position="271"/>
        <end position="290"/>
    </location>
</feature>
<name>A0ABS2QAG2_9BACL</name>